<proteinExistence type="predicted"/>
<protein>
    <submittedName>
        <fullName evidence="2">RsiV family protein</fullName>
    </submittedName>
</protein>
<dbReference type="Pfam" id="PF11738">
    <property type="entry name" value="DUF3298"/>
    <property type="match status" value="1"/>
</dbReference>
<dbReference type="Proteomes" id="UP001181347">
    <property type="component" value="Unassembled WGS sequence"/>
</dbReference>
<dbReference type="RefSeq" id="WP_195285315.1">
    <property type="nucleotide sequence ID" value="NZ_JAHOOI010000018.1"/>
</dbReference>
<accession>A0AAE4LJY1</accession>
<evidence type="ECO:0000313" key="2">
    <source>
        <dbReference type="EMBL" id="MDU0259145.1"/>
    </source>
</evidence>
<reference evidence="2" key="1">
    <citation type="submission" date="2023-10" db="EMBL/GenBank/DDBJ databases">
        <title>Genome Sequence of the Bacteria from From Gut Wall in Crohn's Disease.</title>
        <authorList>
            <person name="Rodriguez-Palacios A."/>
        </authorList>
    </citation>
    <scope>NUCLEOTIDE SEQUENCE</scope>
    <source>
        <strain evidence="2">CavFT-hAR58</strain>
    </source>
</reference>
<feature type="domain" description="DUF3298" evidence="1">
    <location>
        <begin position="177"/>
        <end position="219"/>
    </location>
</feature>
<name>A0AAE4LJY1_9BACT</name>
<dbReference type="InterPro" id="IPR037126">
    <property type="entry name" value="PdaC/RsiV-like_sf"/>
</dbReference>
<evidence type="ECO:0000259" key="1">
    <source>
        <dbReference type="Pfam" id="PF11738"/>
    </source>
</evidence>
<gene>
    <name evidence="2" type="ORF">RVH17_03305</name>
</gene>
<dbReference type="Gene3D" id="3.90.640.20">
    <property type="entry name" value="Heat-shock cognate protein, ATPase"/>
    <property type="match status" value="1"/>
</dbReference>
<dbReference type="EMBL" id="JAWDES010000004">
    <property type="protein sequence ID" value="MDU0259145.1"/>
    <property type="molecule type" value="Genomic_DNA"/>
</dbReference>
<comment type="caution">
    <text evidence="2">The sequence shown here is derived from an EMBL/GenBank/DDBJ whole genome shotgun (WGS) entry which is preliminary data.</text>
</comment>
<organism evidence="2 3">
    <name type="scientific">Alistipes finegoldii</name>
    <dbReference type="NCBI Taxonomy" id="214856"/>
    <lineage>
        <taxon>Bacteria</taxon>
        <taxon>Pseudomonadati</taxon>
        <taxon>Bacteroidota</taxon>
        <taxon>Bacteroidia</taxon>
        <taxon>Bacteroidales</taxon>
        <taxon>Rikenellaceae</taxon>
        <taxon>Alistipes</taxon>
    </lineage>
</organism>
<sequence>MKKYTVLILLFFGQYAIYAQKIALDTIWVKRYGWAYKDGMAGTDLMLQFVYPNGTDSIAQHIREDITKKFFETNAISPLDESCKVLLENSFGNMWIGLRIKTYLYRYSAVKIVNNKTLDYIIYHNQIVGCGDGTRSYSYCYSLLTGNRITIDSLFSKPAQSKLIGLLETRKDDKGKQRYEPIKHLNNLILLPKGLIFIFNPYEIGFGVDGEFRYTVKFSEIRQFLKPQAIGYFFE</sequence>
<dbReference type="AlphaFoldDB" id="A0AAE4LJY1"/>
<dbReference type="InterPro" id="IPR021729">
    <property type="entry name" value="DUF3298"/>
</dbReference>
<evidence type="ECO:0000313" key="3">
    <source>
        <dbReference type="Proteomes" id="UP001181347"/>
    </source>
</evidence>